<evidence type="ECO:0000313" key="3">
    <source>
        <dbReference type="Proteomes" id="UP000324897"/>
    </source>
</evidence>
<dbReference type="AlphaFoldDB" id="A0A5J9TQZ8"/>
<protein>
    <submittedName>
        <fullName evidence="2">Uncharacterized protein</fullName>
    </submittedName>
</protein>
<feature type="chain" id="PRO_5023916373" evidence="1">
    <location>
        <begin position="27"/>
        <end position="67"/>
    </location>
</feature>
<organism evidence="2 3">
    <name type="scientific">Eragrostis curvula</name>
    <name type="common">weeping love grass</name>
    <dbReference type="NCBI Taxonomy" id="38414"/>
    <lineage>
        <taxon>Eukaryota</taxon>
        <taxon>Viridiplantae</taxon>
        <taxon>Streptophyta</taxon>
        <taxon>Embryophyta</taxon>
        <taxon>Tracheophyta</taxon>
        <taxon>Spermatophyta</taxon>
        <taxon>Magnoliopsida</taxon>
        <taxon>Liliopsida</taxon>
        <taxon>Poales</taxon>
        <taxon>Poaceae</taxon>
        <taxon>PACMAD clade</taxon>
        <taxon>Chloridoideae</taxon>
        <taxon>Eragrostideae</taxon>
        <taxon>Eragrostidinae</taxon>
        <taxon>Eragrostis</taxon>
    </lineage>
</organism>
<dbReference type="Proteomes" id="UP000324897">
    <property type="component" value="Unassembled WGS sequence"/>
</dbReference>
<comment type="caution">
    <text evidence="2">The sequence shown here is derived from an EMBL/GenBank/DDBJ whole genome shotgun (WGS) entry which is preliminary data.</text>
</comment>
<name>A0A5J9TQZ8_9POAL</name>
<reference evidence="2 3" key="1">
    <citation type="journal article" date="2019" name="Sci. Rep.">
        <title>A high-quality genome of Eragrostis curvula grass provides insights into Poaceae evolution and supports new strategies to enhance forage quality.</title>
        <authorList>
            <person name="Carballo J."/>
            <person name="Santos B.A.C.M."/>
            <person name="Zappacosta D."/>
            <person name="Garbus I."/>
            <person name="Selva J.P."/>
            <person name="Gallo C.A."/>
            <person name="Diaz A."/>
            <person name="Albertini E."/>
            <person name="Caccamo M."/>
            <person name="Echenique V."/>
        </authorList>
    </citation>
    <scope>NUCLEOTIDE SEQUENCE [LARGE SCALE GENOMIC DNA]</scope>
    <source>
        <strain evidence="3">cv. Victoria</strain>
        <tissue evidence="2">Leaf</tissue>
    </source>
</reference>
<evidence type="ECO:0000313" key="2">
    <source>
        <dbReference type="EMBL" id="TVU13803.1"/>
    </source>
</evidence>
<keyword evidence="3" id="KW-1185">Reference proteome</keyword>
<gene>
    <name evidence="2" type="ORF">EJB05_37231</name>
</gene>
<feature type="non-terminal residue" evidence="2">
    <location>
        <position position="1"/>
    </location>
</feature>
<dbReference type="Gramene" id="TVU13803">
    <property type="protein sequence ID" value="TVU13803"/>
    <property type="gene ID" value="EJB05_37231"/>
</dbReference>
<proteinExistence type="predicted"/>
<accession>A0A5J9TQZ8</accession>
<dbReference type="OrthoDB" id="694547at2759"/>
<keyword evidence="1" id="KW-0732">Signal</keyword>
<feature type="signal peptide" evidence="1">
    <location>
        <begin position="1"/>
        <end position="26"/>
    </location>
</feature>
<evidence type="ECO:0000256" key="1">
    <source>
        <dbReference type="SAM" id="SignalP"/>
    </source>
</evidence>
<sequence>MAMTTAKVALLLVVLVQVVSILAAAARPLERNAAATNGGGWLESGIGMLTQMLGAAKSRASPKTHCC</sequence>
<dbReference type="EMBL" id="RWGY01000031">
    <property type="protein sequence ID" value="TVU13803.1"/>
    <property type="molecule type" value="Genomic_DNA"/>
</dbReference>